<evidence type="ECO:0000313" key="3">
    <source>
        <dbReference type="Proteomes" id="UP000380867"/>
    </source>
</evidence>
<dbReference type="AlphaFoldDB" id="A0A5M4FA21"/>
<evidence type="ECO:0000313" key="2">
    <source>
        <dbReference type="EMBL" id="KAA1395119.1"/>
    </source>
</evidence>
<dbReference type="SUPFAM" id="SSF46955">
    <property type="entry name" value="Putative DNA-binding domain"/>
    <property type="match status" value="1"/>
</dbReference>
<name>A0A5M4FA21_9ACTN</name>
<feature type="domain" description="Helix-turn-helix" evidence="1">
    <location>
        <begin position="6"/>
        <end position="57"/>
    </location>
</feature>
<comment type="caution">
    <text evidence="2">The sequence shown here is derived from an EMBL/GenBank/DDBJ whole genome shotgun (WGS) entry which is preliminary data.</text>
</comment>
<gene>
    <name evidence="2" type="ORF">ESP70_013155</name>
</gene>
<evidence type="ECO:0000259" key="1">
    <source>
        <dbReference type="Pfam" id="PF12728"/>
    </source>
</evidence>
<dbReference type="Proteomes" id="UP000380867">
    <property type="component" value="Unassembled WGS sequence"/>
</dbReference>
<dbReference type="InterPro" id="IPR009061">
    <property type="entry name" value="DNA-bd_dom_put_sf"/>
</dbReference>
<protein>
    <submittedName>
        <fullName evidence="2">Helix-turn-helix domain-containing protein</fullName>
    </submittedName>
</protein>
<dbReference type="Pfam" id="PF12728">
    <property type="entry name" value="HTH_17"/>
    <property type="match status" value="1"/>
</dbReference>
<accession>A0A5M4FA21</accession>
<organism evidence="2 3">
    <name type="scientific">Aeromicrobium ginsengisoli</name>
    <dbReference type="NCBI Taxonomy" id="363867"/>
    <lineage>
        <taxon>Bacteria</taxon>
        <taxon>Bacillati</taxon>
        <taxon>Actinomycetota</taxon>
        <taxon>Actinomycetes</taxon>
        <taxon>Propionibacteriales</taxon>
        <taxon>Nocardioidaceae</taxon>
        <taxon>Aeromicrobium</taxon>
    </lineage>
</organism>
<dbReference type="OrthoDB" id="4330189at2"/>
<sequence>MTEIQLLTPAQVGKILGVTPSTLCRLRQTGKGPRFVWVTDHTPRYREDELLAYIEERAS</sequence>
<dbReference type="InterPro" id="IPR041657">
    <property type="entry name" value="HTH_17"/>
</dbReference>
<dbReference type="RefSeq" id="WP_056211580.1">
    <property type="nucleotide sequence ID" value="NZ_SDPQ02000003.1"/>
</dbReference>
<proteinExistence type="predicted"/>
<reference evidence="2" key="1">
    <citation type="submission" date="2019-09" db="EMBL/GenBank/DDBJ databases">
        <authorList>
            <person name="Li J."/>
        </authorList>
    </citation>
    <scope>NUCLEOTIDE SEQUENCE [LARGE SCALE GENOMIC DNA]</scope>
    <source>
        <strain evidence="2">JCM 14732</strain>
    </source>
</reference>
<dbReference type="EMBL" id="SDPQ02000003">
    <property type="protein sequence ID" value="KAA1395119.1"/>
    <property type="molecule type" value="Genomic_DNA"/>
</dbReference>
<keyword evidence="3" id="KW-1185">Reference proteome</keyword>